<dbReference type="InterPro" id="IPR017441">
    <property type="entry name" value="Protein_kinase_ATP_BS"/>
</dbReference>
<dbReference type="AlphaFoldDB" id="A0A1W0XEN2"/>
<gene>
    <name evidence="10" type="ORF">BV898_00078</name>
</gene>
<dbReference type="GO" id="GO:0005524">
    <property type="term" value="F:ATP binding"/>
    <property type="evidence" value="ECO:0007669"/>
    <property type="project" value="UniProtKB-UniRule"/>
</dbReference>
<protein>
    <submittedName>
        <fullName evidence="10">Serine/threonine-protein kinase 32B</fullName>
    </submittedName>
</protein>
<accession>A0A1W0XEN2</accession>
<reference evidence="11" key="1">
    <citation type="submission" date="2017-01" db="EMBL/GenBank/DDBJ databases">
        <title>Comparative genomics of anhydrobiosis in the tardigrade Hypsibius dujardini.</title>
        <authorList>
            <person name="Yoshida Y."/>
            <person name="Koutsovoulos G."/>
            <person name="Laetsch D."/>
            <person name="Stevens L."/>
            <person name="Kumar S."/>
            <person name="Horikawa D."/>
            <person name="Ishino K."/>
            <person name="Komine S."/>
            <person name="Tomita M."/>
            <person name="Blaxter M."/>
            <person name="Arakawa K."/>
        </authorList>
    </citation>
    <scope>NUCLEOTIDE SEQUENCE [LARGE SCALE GENOMIC DNA]</scope>
    <source>
        <strain evidence="11">Z151</strain>
    </source>
</reference>
<keyword evidence="3 6" id="KW-0547">Nucleotide-binding</keyword>
<dbReference type="Proteomes" id="UP000192578">
    <property type="component" value="Unassembled WGS sequence"/>
</dbReference>
<dbReference type="Gene3D" id="1.10.510.10">
    <property type="entry name" value="Transferase(Phosphotransferase) domain 1"/>
    <property type="match status" value="1"/>
</dbReference>
<dbReference type="PROSITE" id="PS00107">
    <property type="entry name" value="PROTEIN_KINASE_ATP"/>
    <property type="match status" value="1"/>
</dbReference>
<evidence type="ECO:0000256" key="4">
    <source>
        <dbReference type="ARBA" id="ARBA00022777"/>
    </source>
</evidence>
<dbReference type="GO" id="GO:0009966">
    <property type="term" value="P:regulation of signal transduction"/>
    <property type="evidence" value="ECO:0007669"/>
    <property type="project" value="TreeGrafter"/>
</dbReference>
<dbReference type="PROSITE" id="PS00108">
    <property type="entry name" value="PROTEIN_KINASE_ST"/>
    <property type="match status" value="1"/>
</dbReference>
<keyword evidence="2" id="KW-0808">Transferase</keyword>
<dbReference type="SMART" id="SM00220">
    <property type="entry name" value="S_TKc"/>
    <property type="match status" value="1"/>
</dbReference>
<dbReference type="PROSITE" id="PS50011">
    <property type="entry name" value="PROTEIN_KINASE_DOM"/>
    <property type="match status" value="1"/>
</dbReference>
<feature type="binding site" evidence="6">
    <location>
        <position position="53"/>
    </location>
    <ligand>
        <name>ATP</name>
        <dbReference type="ChEBI" id="CHEBI:30616"/>
    </ligand>
</feature>
<evidence type="ECO:0000256" key="7">
    <source>
        <dbReference type="RuleBase" id="RU000304"/>
    </source>
</evidence>
<evidence type="ECO:0000259" key="9">
    <source>
        <dbReference type="PROSITE" id="PS50011"/>
    </source>
</evidence>
<keyword evidence="5 6" id="KW-0067">ATP-binding</keyword>
<evidence type="ECO:0000256" key="3">
    <source>
        <dbReference type="ARBA" id="ARBA00022741"/>
    </source>
</evidence>
<keyword evidence="4 10" id="KW-0418">Kinase</keyword>
<feature type="region of interest" description="Disordered" evidence="8">
    <location>
        <begin position="378"/>
        <end position="412"/>
    </location>
</feature>
<dbReference type="FunFam" id="3.30.200.20:FF:000347">
    <property type="entry name" value="serine/threonine-protein kinase 32A isoform X2"/>
    <property type="match status" value="1"/>
</dbReference>
<dbReference type="CDD" id="cd05578">
    <property type="entry name" value="STKc_Yank1"/>
    <property type="match status" value="1"/>
</dbReference>
<proteinExistence type="inferred from homology"/>
<name>A0A1W0XEN2_HYPEX</name>
<evidence type="ECO:0000256" key="1">
    <source>
        <dbReference type="ARBA" id="ARBA00022527"/>
    </source>
</evidence>
<evidence type="ECO:0000313" key="10">
    <source>
        <dbReference type="EMBL" id="OQV25936.1"/>
    </source>
</evidence>
<dbReference type="Gene3D" id="3.30.200.20">
    <property type="entry name" value="Phosphorylase Kinase, domain 1"/>
    <property type="match status" value="1"/>
</dbReference>
<organism evidence="10 11">
    <name type="scientific">Hypsibius exemplaris</name>
    <name type="common">Freshwater tardigrade</name>
    <dbReference type="NCBI Taxonomy" id="2072580"/>
    <lineage>
        <taxon>Eukaryota</taxon>
        <taxon>Metazoa</taxon>
        <taxon>Ecdysozoa</taxon>
        <taxon>Tardigrada</taxon>
        <taxon>Eutardigrada</taxon>
        <taxon>Parachela</taxon>
        <taxon>Hypsibioidea</taxon>
        <taxon>Hypsibiidae</taxon>
        <taxon>Hypsibius</taxon>
    </lineage>
</organism>
<evidence type="ECO:0000313" key="11">
    <source>
        <dbReference type="Proteomes" id="UP000192578"/>
    </source>
</evidence>
<dbReference type="PANTHER" id="PTHR24355">
    <property type="entry name" value="G PROTEIN-COUPLED RECEPTOR KINASE/RIBOSOMAL PROTEIN S6 KINASE"/>
    <property type="match status" value="1"/>
</dbReference>
<dbReference type="GO" id="GO:0001664">
    <property type="term" value="F:G protein-coupled receptor binding"/>
    <property type="evidence" value="ECO:0007669"/>
    <property type="project" value="TreeGrafter"/>
</dbReference>
<dbReference type="InterPro" id="IPR011009">
    <property type="entry name" value="Kinase-like_dom_sf"/>
</dbReference>
<dbReference type="SUPFAM" id="SSF56112">
    <property type="entry name" value="Protein kinase-like (PK-like)"/>
    <property type="match status" value="1"/>
</dbReference>
<dbReference type="InterPro" id="IPR000719">
    <property type="entry name" value="Prot_kinase_dom"/>
</dbReference>
<dbReference type="InterPro" id="IPR008271">
    <property type="entry name" value="Ser/Thr_kinase_AS"/>
</dbReference>
<feature type="compositionally biased region" description="Basic and acidic residues" evidence="8">
    <location>
        <begin position="378"/>
        <end position="396"/>
    </location>
</feature>
<evidence type="ECO:0000256" key="5">
    <source>
        <dbReference type="ARBA" id="ARBA00022840"/>
    </source>
</evidence>
<evidence type="ECO:0000256" key="2">
    <source>
        <dbReference type="ARBA" id="ARBA00022679"/>
    </source>
</evidence>
<dbReference type="OrthoDB" id="354826at2759"/>
<feature type="domain" description="Protein kinase" evidence="9">
    <location>
        <begin position="24"/>
        <end position="285"/>
    </location>
</feature>
<dbReference type="PANTHER" id="PTHR24355:SF30">
    <property type="entry name" value="SERINE_THREONINE-PROTEIN KINASE 32B ISOFORM X1"/>
    <property type="match status" value="1"/>
</dbReference>
<dbReference type="GO" id="GO:0004703">
    <property type="term" value="F:G protein-coupled receptor kinase activity"/>
    <property type="evidence" value="ECO:0007669"/>
    <property type="project" value="TreeGrafter"/>
</dbReference>
<dbReference type="Pfam" id="PF00069">
    <property type="entry name" value="Pkinase"/>
    <property type="match status" value="1"/>
</dbReference>
<keyword evidence="1 7" id="KW-0723">Serine/threonine-protein kinase</keyword>
<sequence>MGNVQGGGKDSDFDADGAVCFDHFQILRAIGRGSFGKVCIVQKKDNKVMFAMKYMNKKRTLEKASIRNVLREIEILMNLDHPFLVNLWYTFQDEEDMFMVVDLLLGGDLRYHLEKQGKMPIPVVKIYICQIGLALDYLQKRGIIHRDIKPENILLDEEGYVHITDFNIAAVMGPDALHATAISGTKPYMAPEVYDCIVEEFIGYTFPVDWWSLGVTAYELLRGKRPYDIHSHNSISEIRQLQRSTPVQFPTAWDKSLIELLNSLLSVDPRDRISNIEKLTAQTFLSDISMEAILRRQVTPEFIPPKDHLNCDPTFELEEMIIESNPLHKKKKRLAKQMSRREISEPEPDEVAINLQLAEISGQFKIFDRVKSRREQLRREQEQFVREISMEPEPSKRVQKSNPEPMPTTTEE</sequence>
<comment type="caution">
    <text evidence="10">The sequence shown here is derived from an EMBL/GenBank/DDBJ whole genome shotgun (WGS) entry which is preliminary data.</text>
</comment>
<evidence type="ECO:0000256" key="8">
    <source>
        <dbReference type="SAM" id="MobiDB-lite"/>
    </source>
</evidence>
<keyword evidence="11" id="KW-1185">Reference proteome</keyword>
<evidence type="ECO:0000256" key="6">
    <source>
        <dbReference type="PROSITE-ProRule" id="PRU10141"/>
    </source>
</evidence>
<dbReference type="GO" id="GO:0007186">
    <property type="term" value="P:G protein-coupled receptor signaling pathway"/>
    <property type="evidence" value="ECO:0007669"/>
    <property type="project" value="TreeGrafter"/>
</dbReference>
<dbReference type="EMBL" id="MTYJ01000001">
    <property type="protein sequence ID" value="OQV25936.1"/>
    <property type="molecule type" value="Genomic_DNA"/>
</dbReference>
<dbReference type="FunFam" id="1.10.510.10:FF:000169">
    <property type="entry name" value="Serine/threonine-protein kinase 32A"/>
    <property type="match status" value="1"/>
</dbReference>
<comment type="similarity">
    <text evidence="7">Belongs to the protein kinase superfamily.</text>
</comment>